<keyword evidence="4 6" id="KW-1133">Transmembrane helix</keyword>
<protein>
    <submittedName>
        <fullName evidence="8">Inner-membrane translocator</fullName>
    </submittedName>
</protein>
<evidence type="ECO:0000256" key="3">
    <source>
        <dbReference type="ARBA" id="ARBA00022692"/>
    </source>
</evidence>
<evidence type="ECO:0000256" key="5">
    <source>
        <dbReference type="ARBA" id="ARBA00023136"/>
    </source>
</evidence>
<dbReference type="GO" id="GO:0005886">
    <property type="term" value="C:plasma membrane"/>
    <property type="evidence" value="ECO:0007669"/>
    <property type="project" value="UniProtKB-SubCell"/>
</dbReference>
<dbReference type="SUPFAM" id="SSF53474">
    <property type="entry name" value="alpha/beta-Hydrolases"/>
    <property type="match status" value="1"/>
</dbReference>
<name>F7YUC6_9THEM</name>
<feature type="transmembrane region" description="Helical" evidence="6">
    <location>
        <begin position="264"/>
        <end position="283"/>
    </location>
</feature>
<dbReference type="RefSeq" id="WP_013932544.1">
    <property type="nucleotide sequence ID" value="NC_015707.1"/>
</dbReference>
<keyword evidence="2" id="KW-1003">Cell membrane</keyword>
<evidence type="ECO:0000256" key="2">
    <source>
        <dbReference type="ARBA" id="ARBA00022475"/>
    </source>
</evidence>
<dbReference type="CDD" id="cd06581">
    <property type="entry name" value="TM_PBP1_LivM_like"/>
    <property type="match status" value="1"/>
</dbReference>
<dbReference type="InterPro" id="IPR043428">
    <property type="entry name" value="LivM-like"/>
</dbReference>
<dbReference type="InterPro" id="IPR000073">
    <property type="entry name" value="AB_hydrolase_1"/>
</dbReference>
<dbReference type="Gene3D" id="3.40.50.1820">
    <property type="entry name" value="alpha/beta hydrolase"/>
    <property type="match status" value="1"/>
</dbReference>
<proteinExistence type="predicted"/>
<dbReference type="InterPro" id="IPR029058">
    <property type="entry name" value="AB_hydrolase_fold"/>
</dbReference>
<accession>F7YUC6</accession>
<dbReference type="PATRIC" id="fig|688269.3.peg.1290"/>
<feature type="domain" description="AB hydrolase-1" evidence="7">
    <location>
        <begin position="336"/>
        <end position="389"/>
    </location>
</feature>
<evidence type="ECO:0000313" key="8">
    <source>
        <dbReference type="EMBL" id="AEH51325.1"/>
    </source>
</evidence>
<dbReference type="KEGG" id="tta:Theth_1253"/>
<dbReference type="PANTHER" id="PTHR30482:SF10">
    <property type="entry name" value="HIGH-AFFINITY BRANCHED-CHAIN AMINO ACID TRANSPORT PROTEIN BRAE"/>
    <property type="match status" value="1"/>
</dbReference>
<reference evidence="8 9" key="1">
    <citation type="submission" date="2010-11" db="EMBL/GenBank/DDBJ databases">
        <title>The complete genome of Thermotoga thermarum DSM 5069.</title>
        <authorList>
            <consortium name="US DOE Joint Genome Institute (JGI-PGF)"/>
            <person name="Lucas S."/>
            <person name="Copeland A."/>
            <person name="Lapidus A."/>
            <person name="Bruce D."/>
            <person name="Goodwin L."/>
            <person name="Pitluck S."/>
            <person name="Kyrpides N."/>
            <person name="Mavromatis K."/>
            <person name="Ivanova N."/>
            <person name="Zeytun A."/>
            <person name="Brettin T."/>
            <person name="Detter J.C."/>
            <person name="Tapia R."/>
            <person name="Han C."/>
            <person name="Land M."/>
            <person name="Hauser L."/>
            <person name="Markowitz V."/>
            <person name="Cheng J.-F."/>
            <person name="Hugenholtz P."/>
            <person name="Woyke T."/>
            <person name="Wu D."/>
            <person name="Spring S."/>
            <person name="Schroeder M."/>
            <person name="Brambilla E."/>
            <person name="Klenk H.-P."/>
            <person name="Eisen J.A."/>
        </authorList>
    </citation>
    <scope>NUCLEOTIDE SEQUENCE [LARGE SCALE GENOMIC DNA]</scope>
    <source>
        <strain evidence="8 9">DSM 5069</strain>
    </source>
</reference>
<dbReference type="InterPro" id="IPR001851">
    <property type="entry name" value="ABC_transp_permease"/>
</dbReference>
<dbReference type="PANTHER" id="PTHR30482">
    <property type="entry name" value="HIGH-AFFINITY BRANCHED-CHAIN AMINO ACID TRANSPORT SYSTEM PERMEASE"/>
    <property type="match status" value="1"/>
</dbReference>
<comment type="subcellular location">
    <subcellularLocation>
        <location evidence="1">Cell membrane</location>
        <topology evidence="1">Multi-pass membrane protein</topology>
    </subcellularLocation>
</comment>
<organism evidence="8 9">
    <name type="scientific">Pseudothermotoga thermarum DSM 5069</name>
    <dbReference type="NCBI Taxonomy" id="688269"/>
    <lineage>
        <taxon>Bacteria</taxon>
        <taxon>Thermotogati</taxon>
        <taxon>Thermotogota</taxon>
        <taxon>Thermotogae</taxon>
        <taxon>Thermotogales</taxon>
        <taxon>Thermotogaceae</taxon>
        <taxon>Pseudothermotoga</taxon>
    </lineage>
</organism>
<dbReference type="STRING" id="688269.Theth_1253"/>
<dbReference type="EMBL" id="CP002351">
    <property type="protein sequence ID" value="AEH51325.1"/>
    <property type="molecule type" value="Genomic_DNA"/>
</dbReference>
<gene>
    <name evidence="8" type="ORF">Theth_1253</name>
</gene>
<feature type="transmembrane region" description="Helical" evidence="6">
    <location>
        <begin position="103"/>
        <end position="124"/>
    </location>
</feature>
<dbReference type="Pfam" id="PF02653">
    <property type="entry name" value="BPD_transp_2"/>
    <property type="match status" value="1"/>
</dbReference>
<evidence type="ECO:0000313" key="9">
    <source>
        <dbReference type="Proteomes" id="UP000006804"/>
    </source>
</evidence>
<evidence type="ECO:0000256" key="4">
    <source>
        <dbReference type="ARBA" id="ARBA00022989"/>
    </source>
</evidence>
<sequence length="407" mass="44829" precursor="true">MMKLLTLLLLVLLPFVFGTSKFILTILNLTMIHAIAAVGLNLIMGYTGQVSIGHAAFMSIGAYTSALLAMKLSIPLALSIPIAVLVSGIFGFIFGFPSLRLTGFYLAITTMGFAVAVEQLLGAWKDLTKGHIGLRGVPKLGSELFNYYVILAVVVLCFYAFTKLTSHKTGRALKAIRENPLVARVFGINLTKYKLLAFTVGSAFAGLAGALYAHEIGYLAPSVFGLGKSLELLAIVVVGGMGLAVGPFFGSVVYTVLPFLFSRSGISLSIIFGIILIATVLFMPRGIAYYAQNFWLKYGELPVIFLKRRKKSKEGYFVQLPFGKLHCVEEGQGEKVLLCIHGNFGSWRWFKPLMEELKDRYRFLAVDLPNFGDSSRTKSSLEFYAEAVKQCWTCQLKKENCTNKKWK</sequence>
<dbReference type="Pfam" id="PF00561">
    <property type="entry name" value="Abhydrolase_1"/>
    <property type="match status" value="1"/>
</dbReference>
<keyword evidence="3 6" id="KW-0812">Transmembrane</keyword>
<feature type="transmembrane region" description="Helical" evidence="6">
    <location>
        <begin position="76"/>
        <end position="96"/>
    </location>
</feature>
<evidence type="ECO:0000256" key="1">
    <source>
        <dbReference type="ARBA" id="ARBA00004651"/>
    </source>
</evidence>
<dbReference type="HOGENOM" id="CLU_031365_2_3_0"/>
<feature type="transmembrane region" description="Helical" evidence="6">
    <location>
        <begin position="193"/>
        <end position="212"/>
    </location>
</feature>
<evidence type="ECO:0000259" key="7">
    <source>
        <dbReference type="Pfam" id="PF00561"/>
    </source>
</evidence>
<evidence type="ECO:0000256" key="6">
    <source>
        <dbReference type="SAM" id="Phobius"/>
    </source>
</evidence>
<dbReference type="OrthoDB" id="9789927at2"/>
<dbReference type="AlphaFoldDB" id="F7YUC6"/>
<feature type="transmembrane region" description="Helical" evidence="6">
    <location>
        <begin position="144"/>
        <end position="161"/>
    </location>
</feature>
<keyword evidence="5 6" id="KW-0472">Membrane</keyword>
<dbReference type="Proteomes" id="UP000006804">
    <property type="component" value="Chromosome"/>
</dbReference>
<feature type="transmembrane region" description="Helical" evidence="6">
    <location>
        <begin position="232"/>
        <end position="257"/>
    </location>
</feature>
<dbReference type="eggNOG" id="COG4177">
    <property type="taxonomic scope" value="Bacteria"/>
</dbReference>
<dbReference type="GO" id="GO:0015658">
    <property type="term" value="F:branched-chain amino acid transmembrane transporter activity"/>
    <property type="evidence" value="ECO:0007669"/>
    <property type="project" value="InterPro"/>
</dbReference>
<keyword evidence="9" id="KW-1185">Reference proteome</keyword>